<comment type="caution">
    <text evidence="2">The sequence shown here is derived from an EMBL/GenBank/DDBJ whole genome shotgun (WGS) entry which is preliminary data.</text>
</comment>
<keyword evidence="1" id="KW-1133">Transmembrane helix</keyword>
<dbReference type="RefSeq" id="WP_065470042.1">
    <property type="nucleotide sequence ID" value="NZ_FLTX01000067.1"/>
</dbReference>
<keyword evidence="1" id="KW-0812">Transmembrane</keyword>
<evidence type="ECO:0000313" key="3">
    <source>
        <dbReference type="Proteomes" id="UP000239710"/>
    </source>
</evidence>
<sequence>MKLVDAGFAYDAAPVASLQEQMSMRSKVELIYCVMVVATAVLAGVMKCTASAACSRCGDLVDPFG</sequence>
<accession>A0ABX5BPI6</accession>
<keyword evidence="1" id="KW-0472">Membrane</keyword>
<protein>
    <submittedName>
        <fullName evidence="2">Uncharacterized protein</fullName>
    </submittedName>
</protein>
<organism evidence="2 3">
    <name type="scientific">Xanthomonas bromi</name>
    <dbReference type="NCBI Taxonomy" id="56449"/>
    <lineage>
        <taxon>Bacteria</taxon>
        <taxon>Pseudomonadati</taxon>
        <taxon>Pseudomonadota</taxon>
        <taxon>Gammaproteobacteria</taxon>
        <taxon>Lysobacterales</taxon>
        <taxon>Lysobacteraceae</taxon>
        <taxon>Xanthomonas</taxon>
    </lineage>
</organism>
<dbReference type="Proteomes" id="UP000239710">
    <property type="component" value="Unassembled WGS sequence"/>
</dbReference>
<feature type="transmembrane region" description="Helical" evidence="1">
    <location>
        <begin position="28"/>
        <end position="46"/>
    </location>
</feature>
<evidence type="ECO:0000313" key="2">
    <source>
        <dbReference type="EMBL" id="PPV05186.1"/>
    </source>
</evidence>
<keyword evidence="3" id="KW-1185">Reference proteome</keyword>
<proteinExistence type="predicted"/>
<gene>
    <name evidence="2" type="ORF">XbrCFBP1976_18330</name>
</gene>
<dbReference type="EMBL" id="MDCE01000035">
    <property type="protein sequence ID" value="PPV05186.1"/>
    <property type="molecule type" value="Genomic_DNA"/>
</dbReference>
<evidence type="ECO:0000256" key="1">
    <source>
        <dbReference type="SAM" id="Phobius"/>
    </source>
</evidence>
<reference evidence="2 3" key="1">
    <citation type="submission" date="2016-08" db="EMBL/GenBank/DDBJ databases">
        <title>Evolution of the type three secretion system and type three effector repertoires in Xanthomonas.</title>
        <authorList>
            <person name="Merda D."/>
            <person name="Briand M."/>
            <person name="Bosis E."/>
            <person name="Rousseau C."/>
            <person name="Portier P."/>
            <person name="Jacques M.-A."/>
            <person name="Fischer-Le Saux M."/>
        </authorList>
    </citation>
    <scope>NUCLEOTIDE SEQUENCE [LARGE SCALE GENOMIC DNA]</scope>
    <source>
        <strain evidence="2 3">CFBP1976</strain>
    </source>
</reference>
<name>A0ABX5BPI6_9XANT</name>